<organism evidence="8 9">
    <name type="scientific">Algoriphagus hitonicola</name>
    <dbReference type="NCBI Taxonomy" id="435880"/>
    <lineage>
        <taxon>Bacteria</taxon>
        <taxon>Pseudomonadati</taxon>
        <taxon>Bacteroidota</taxon>
        <taxon>Cytophagia</taxon>
        <taxon>Cytophagales</taxon>
        <taxon>Cyclobacteriaceae</taxon>
        <taxon>Algoriphagus</taxon>
    </lineage>
</organism>
<keyword evidence="2" id="KW-0521">NADP</keyword>
<gene>
    <name evidence="8" type="ORF">SAMN04487988_11751</name>
</gene>
<dbReference type="FunFam" id="3.20.20.100:FF:000006">
    <property type="entry name" value="Aldo-keto reductase family 1 member A1"/>
    <property type="match status" value="1"/>
</dbReference>
<reference evidence="9" key="1">
    <citation type="submission" date="2016-10" db="EMBL/GenBank/DDBJ databases">
        <authorList>
            <person name="Varghese N."/>
            <person name="Submissions S."/>
        </authorList>
    </citation>
    <scope>NUCLEOTIDE SEQUENCE [LARGE SCALE GENOMIC DNA]</scope>
    <source>
        <strain evidence="9">DSM 19315</strain>
    </source>
</reference>
<dbReference type="PIRSF" id="PIRSF000097">
    <property type="entry name" value="AKR"/>
    <property type="match status" value="1"/>
</dbReference>
<dbReference type="InterPro" id="IPR023210">
    <property type="entry name" value="NADP_OxRdtase_dom"/>
</dbReference>
<dbReference type="PROSITE" id="PS00062">
    <property type="entry name" value="ALDOKETO_REDUCTASE_2"/>
    <property type="match status" value="1"/>
</dbReference>
<dbReference type="STRING" id="435880.SAMN04487988_11751"/>
<dbReference type="InterPro" id="IPR020471">
    <property type="entry name" value="AKR"/>
</dbReference>
<dbReference type="Proteomes" id="UP000199642">
    <property type="component" value="Unassembled WGS sequence"/>
</dbReference>
<feature type="binding site" evidence="5">
    <location>
        <position position="110"/>
    </location>
    <ligand>
        <name>substrate</name>
    </ligand>
</feature>
<evidence type="ECO:0000313" key="8">
    <source>
        <dbReference type="EMBL" id="SFH10534.1"/>
    </source>
</evidence>
<evidence type="ECO:0000256" key="4">
    <source>
        <dbReference type="PIRSR" id="PIRSR000097-1"/>
    </source>
</evidence>
<feature type="site" description="Lowers pKa of active site Tyr" evidence="6">
    <location>
        <position position="77"/>
    </location>
</feature>
<dbReference type="PANTHER" id="PTHR11732">
    <property type="entry name" value="ALDO/KETO REDUCTASE"/>
    <property type="match status" value="1"/>
</dbReference>
<dbReference type="InterPro" id="IPR036812">
    <property type="entry name" value="NAD(P)_OxRdtase_dom_sf"/>
</dbReference>
<evidence type="ECO:0000256" key="1">
    <source>
        <dbReference type="ARBA" id="ARBA00007905"/>
    </source>
</evidence>
<dbReference type="GO" id="GO:0016491">
    <property type="term" value="F:oxidoreductase activity"/>
    <property type="evidence" value="ECO:0007669"/>
    <property type="project" value="UniProtKB-KW"/>
</dbReference>
<proteinExistence type="inferred from homology"/>
<keyword evidence="3" id="KW-0560">Oxidoreductase</keyword>
<evidence type="ECO:0000256" key="2">
    <source>
        <dbReference type="ARBA" id="ARBA00022857"/>
    </source>
</evidence>
<sequence length="316" mass="35856">MNIVRFENGDTMPIIGLGTWKSKPGEVRKAVYWALEAGYRHIDCAAIYQNEKEVGQGLADAFGDGLVKRSEVFITSKLWNDSHRYEDVGPALDKTLNDLRLDYLDLYLVHWPISFKHGVGFASHREEFYTYQDVPLTQTWQAMQEQRIHGKAKHIGVSNFNQKKLTEIMSVSGQKPEMNQVEMHPFLPQEELVEFCKSNGILMTAYSPLGSPDSRAERHKDDPKLLENQVVKDIAQKHDASVGQVLIAWSISRDIVVIPKSVNQGRIQENLKAAELELDQEDLEALKNIGVSHRFVDGSFFTGPQSPYKPSDLWDS</sequence>
<evidence type="ECO:0000256" key="3">
    <source>
        <dbReference type="ARBA" id="ARBA00023002"/>
    </source>
</evidence>
<comment type="similarity">
    <text evidence="1">Belongs to the aldo/keto reductase family.</text>
</comment>
<evidence type="ECO:0000256" key="5">
    <source>
        <dbReference type="PIRSR" id="PIRSR000097-2"/>
    </source>
</evidence>
<feature type="active site" description="Proton donor" evidence="4">
    <location>
        <position position="48"/>
    </location>
</feature>
<name>A0A1I2XAH2_9BACT</name>
<accession>A0A1I2XAH2</accession>
<dbReference type="Pfam" id="PF00248">
    <property type="entry name" value="Aldo_ket_red"/>
    <property type="match status" value="1"/>
</dbReference>
<feature type="domain" description="NADP-dependent oxidoreductase" evidence="7">
    <location>
        <begin position="15"/>
        <end position="289"/>
    </location>
</feature>
<evidence type="ECO:0000259" key="7">
    <source>
        <dbReference type="Pfam" id="PF00248"/>
    </source>
</evidence>
<dbReference type="RefSeq" id="WP_092794220.1">
    <property type="nucleotide sequence ID" value="NZ_FOPC01000017.1"/>
</dbReference>
<keyword evidence="9" id="KW-1185">Reference proteome</keyword>
<dbReference type="EMBL" id="FOPC01000017">
    <property type="protein sequence ID" value="SFH10534.1"/>
    <property type="molecule type" value="Genomic_DNA"/>
</dbReference>
<evidence type="ECO:0000256" key="6">
    <source>
        <dbReference type="PIRSR" id="PIRSR000097-3"/>
    </source>
</evidence>
<dbReference type="Gene3D" id="3.20.20.100">
    <property type="entry name" value="NADP-dependent oxidoreductase domain"/>
    <property type="match status" value="1"/>
</dbReference>
<evidence type="ECO:0000313" key="9">
    <source>
        <dbReference type="Proteomes" id="UP000199642"/>
    </source>
</evidence>
<dbReference type="InterPro" id="IPR018170">
    <property type="entry name" value="Aldo/ket_reductase_CS"/>
</dbReference>
<dbReference type="OrthoDB" id="9804790at2"/>
<protein>
    <submittedName>
        <fullName evidence="8">Alcohol dehydrogenase (NADP+)</fullName>
    </submittedName>
</protein>
<dbReference type="AlphaFoldDB" id="A0A1I2XAH2"/>
<dbReference type="PROSITE" id="PS00063">
    <property type="entry name" value="ALDOKETO_REDUCTASE_3"/>
    <property type="match status" value="1"/>
</dbReference>
<dbReference type="PROSITE" id="PS00798">
    <property type="entry name" value="ALDOKETO_REDUCTASE_1"/>
    <property type="match status" value="1"/>
</dbReference>
<dbReference type="SUPFAM" id="SSF51430">
    <property type="entry name" value="NAD(P)-linked oxidoreductase"/>
    <property type="match status" value="1"/>
</dbReference>
<dbReference type="PRINTS" id="PR00069">
    <property type="entry name" value="ALDKETRDTASE"/>
</dbReference>